<gene>
    <name evidence="3" type="ORF">PGLA1383_LOCUS30172</name>
</gene>
<evidence type="ECO:0000256" key="1">
    <source>
        <dbReference type="SAM" id="Coils"/>
    </source>
</evidence>
<dbReference type="AlphaFoldDB" id="A0A813FK68"/>
<feature type="region of interest" description="Disordered" evidence="2">
    <location>
        <begin position="312"/>
        <end position="335"/>
    </location>
</feature>
<keyword evidence="1" id="KW-0175">Coiled coil</keyword>
<sequence length="335" mass="37075">MAGGYFSQDDGGEELLELENRIVTQRAQNEQLQQKLEATTAEMDSAKEACLAGAEAARVQMGRMREELKLLQSYQDAFRQQMLEADEEQSSTAPLQWQSPATEEDRSRRETMQLEARSLRYELSKWRHQVEVLEASRPQQDKEIGRLKAELTHAHDVLESTRHAVRHLEVERIGDEGHEPRSLNSSGAKGADASGAGLGSIEAVAERRIREMHEGRGAELQSKSKRLGNVLAAQKLLIHRLQKQLLTEEGSLEQKDARLMGEARLHLRLKVALRQRSDDVVVDTVMGKIANKQRDVVINKAISAAKGPQAALEPIGISPDGGGPVRSASLPHIAG</sequence>
<feature type="region of interest" description="Disordered" evidence="2">
    <location>
        <begin position="84"/>
        <end position="111"/>
    </location>
</feature>
<reference evidence="3" key="1">
    <citation type="submission" date="2021-02" db="EMBL/GenBank/DDBJ databases">
        <authorList>
            <person name="Dougan E. K."/>
            <person name="Rhodes N."/>
            <person name="Thang M."/>
            <person name="Chan C."/>
        </authorList>
    </citation>
    <scope>NUCLEOTIDE SEQUENCE</scope>
</reference>
<feature type="compositionally biased region" description="Polar residues" evidence="2">
    <location>
        <begin position="90"/>
        <end position="101"/>
    </location>
</feature>
<organism evidence="3 4">
    <name type="scientific">Polarella glacialis</name>
    <name type="common">Dinoflagellate</name>
    <dbReference type="NCBI Taxonomy" id="89957"/>
    <lineage>
        <taxon>Eukaryota</taxon>
        <taxon>Sar</taxon>
        <taxon>Alveolata</taxon>
        <taxon>Dinophyceae</taxon>
        <taxon>Suessiales</taxon>
        <taxon>Suessiaceae</taxon>
        <taxon>Polarella</taxon>
    </lineage>
</organism>
<feature type="coiled-coil region" evidence="1">
    <location>
        <begin position="15"/>
        <end position="49"/>
    </location>
</feature>
<feature type="compositionally biased region" description="Low complexity" evidence="2">
    <location>
        <begin position="185"/>
        <end position="195"/>
    </location>
</feature>
<evidence type="ECO:0000256" key="2">
    <source>
        <dbReference type="SAM" id="MobiDB-lite"/>
    </source>
</evidence>
<name>A0A813FK68_POLGL</name>
<proteinExistence type="predicted"/>
<comment type="caution">
    <text evidence="3">The sequence shown here is derived from an EMBL/GenBank/DDBJ whole genome shotgun (WGS) entry which is preliminary data.</text>
</comment>
<feature type="region of interest" description="Disordered" evidence="2">
    <location>
        <begin position="173"/>
        <end position="197"/>
    </location>
</feature>
<evidence type="ECO:0000313" key="3">
    <source>
        <dbReference type="EMBL" id="CAE8612375.1"/>
    </source>
</evidence>
<evidence type="ECO:0000313" key="4">
    <source>
        <dbReference type="Proteomes" id="UP000654075"/>
    </source>
</evidence>
<dbReference type="Proteomes" id="UP000654075">
    <property type="component" value="Unassembled WGS sequence"/>
</dbReference>
<accession>A0A813FK68</accession>
<protein>
    <submittedName>
        <fullName evidence="3">Uncharacterized protein</fullName>
    </submittedName>
</protein>
<keyword evidence="4" id="KW-1185">Reference proteome</keyword>
<dbReference type="EMBL" id="CAJNNV010025113">
    <property type="protein sequence ID" value="CAE8612375.1"/>
    <property type="molecule type" value="Genomic_DNA"/>
</dbReference>